<evidence type="ECO:0000256" key="9">
    <source>
        <dbReference type="ARBA" id="ARBA00024017"/>
    </source>
</evidence>
<dbReference type="STRING" id="1071382.H2AR66"/>
<evidence type="ECO:0000256" key="7">
    <source>
        <dbReference type="ARBA" id="ARBA00022927"/>
    </source>
</evidence>
<comment type="similarity">
    <text evidence="9">Belongs to the WD repeat peroxin-7 family.</text>
</comment>
<dbReference type="Proteomes" id="UP000005220">
    <property type="component" value="Chromosome 2"/>
</dbReference>
<dbReference type="InterPro" id="IPR020472">
    <property type="entry name" value="WD40_PAC1"/>
</dbReference>
<dbReference type="PRINTS" id="PR00320">
    <property type="entry name" value="GPROTEINBRPT"/>
</dbReference>
<dbReference type="eggNOG" id="KOG0277">
    <property type="taxonomic scope" value="Eukaryota"/>
</dbReference>
<keyword evidence="7" id="KW-0653">Protein transport</keyword>
<dbReference type="Pfam" id="PF00400">
    <property type="entry name" value="WD40"/>
    <property type="match status" value="4"/>
</dbReference>
<dbReference type="FunCoup" id="H2AR66">
    <property type="interactions" value="504"/>
</dbReference>
<dbReference type="PANTHER" id="PTHR46027">
    <property type="entry name" value="PEROXISOMAL TARGETING SIGNAL 2 RECEPTOR"/>
    <property type="match status" value="1"/>
</dbReference>
<dbReference type="InterPro" id="IPR001680">
    <property type="entry name" value="WD40_rpt"/>
</dbReference>
<evidence type="ECO:0000256" key="5">
    <source>
        <dbReference type="ARBA" id="ARBA00022574"/>
    </source>
</evidence>
<sequence length="372" mass="41926">MLGYHMKGFSGYGVQYSPFFDNKLAVATGANFGLVGNGKVYLLEIDSKGQIHETNSFLTQDCLFDVAWNELHENQVLVAQGDGSLRLFDTTLKDYPIEIFNEHEREVFSCSWNLITKNTFTSSSWDGTVKIWSPLRKASLLTLVPHPLKVMKNFDQVDIPISNQKAHTAISKNKNCIYQAQFSPHDPNLVICCAGNSYTTLFDLRQPSTSNNQQNFFSHSGLEALTCDFNKYRPNIVATGGVDNTIRIWDLRMLSKQFQAGTQRDNSIMCVNEIKKGHELAVRKVSWSPHSSTTLLSTSYDMTCCVWQDLSSNGKAPTGKTNSTDFRRGCITRFNQHSEFVFGADWSLWGQPGFIASTAWDGNVFVWNAFRK</sequence>
<dbReference type="InterPro" id="IPR044536">
    <property type="entry name" value="PEX7"/>
</dbReference>
<evidence type="ECO:0000256" key="6">
    <source>
        <dbReference type="ARBA" id="ARBA00022737"/>
    </source>
</evidence>
<keyword evidence="6" id="KW-0677">Repeat</keyword>
<dbReference type="Gene3D" id="2.130.10.10">
    <property type="entry name" value="YVTN repeat-like/Quinoprotein amine dehydrogenase"/>
    <property type="match status" value="1"/>
</dbReference>
<dbReference type="GO" id="GO:0005782">
    <property type="term" value="C:peroxisomal matrix"/>
    <property type="evidence" value="ECO:0007669"/>
    <property type="project" value="UniProtKB-SubCell"/>
</dbReference>
<keyword evidence="13" id="KW-1185">Reference proteome</keyword>
<dbReference type="InParanoid" id="H2AR66"/>
<evidence type="ECO:0000256" key="8">
    <source>
        <dbReference type="ARBA" id="ARBA00023140"/>
    </source>
</evidence>
<keyword evidence="3" id="KW-0813">Transport</keyword>
<accession>H2AR66</accession>
<feature type="repeat" description="WD" evidence="11">
    <location>
        <begin position="275"/>
        <end position="308"/>
    </location>
</feature>
<feature type="repeat" description="WD" evidence="11">
    <location>
        <begin position="100"/>
        <end position="133"/>
    </location>
</feature>
<evidence type="ECO:0000256" key="10">
    <source>
        <dbReference type="ARBA" id="ARBA00032565"/>
    </source>
</evidence>
<evidence type="ECO:0000256" key="1">
    <source>
        <dbReference type="ARBA" id="ARBA00004253"/>
    </source>
</evidence>
<gene>
    <name evidence="12" type="primary">KAFR0B05700</name>
    <name evidence="12" type="ORF">KAFR_0B05700</name>
</gene>
<dbReference type="GeneID" id="13884748"/>
<name>H2AR66_KAZAF</name>
<dbReference type="GO" id="GO:0062137">
    <property type="term" value="C:cargo receptor complex"/>
    <property type="evidence" value="ECO:0007669"/>
    <property type="project" value="EnsemblFungi"/>
</dbReference>
<dbReference type="SMART" id="SM00320">
    <property type="entry name" value="WD40"/>
    <property type="match status" value="6"/>
</dbReference>
<dbReference type="PROSITE" id="PS00678">
    <property type="entry name" value="WD_REPEATS_1"/>
    <property type="match status" value="2"/>
</dbReference>
<keyword evidence="5 11" id="KW-0853">WD repeat</keyword>
<dbReference type="EMBL" id="HE650822">
    <property type="protein sequence ID" value="CCF56866.1"/>
    <property type="molecule type" value="Genomic_DNA"/>
</dbReference>
<dbReference type="InterPro" id="IPR019775">
    <property type="entry name" value="WD40_repeat_CS"/>
</dbReference>
<evidence type="ECO:0000256" key="11">
    <source>
        <dbReference type="PROSITE-ProRule" id="PRU00221"/>
    </source>
</evidence>
<evidence type="ECO:0000256" key="2">
    <source>
        <dbReference type="ARBA" id="ARBA00004514"/>
    </source>
</evidence>
<dbReference type="GO" id="GO:0005829">
    <property type="term" value="C:cytosol"/>
    <property type="evidence" value="ECO:0007669"/>
    <property type="project" value="UniProtKB-SubCell"/>
</dbReference>
<dbReference type="GO" id="GO:0005053">
    <property type="term" value="F:peroxisome matrix targeting signal-2 binding"/>
    <property type="evidence" value="ECO:0007669"/>
    <property type="project" value="EnsemblFungi"/>
</dbReference>
<dbReference type="GO" id="GO:0005778">
    <property type="term" value="C:peroxisomal membrane"/>
    <property type="evidence" value="ECO:0007669"/>
    <property type="project" value="EnsemblFungi"/>
</dbReference>
<keyword evidence="4" id="KW-0963">Cytoplasm</keyword>
<evidence type="ECO:0000313" key="13">
    <source>
        <dbReference type="Proteomes" id="UP000005220"/>
    </source>
</evidence>
<dbReference type="PROSITE" id="PS50082">
    <property type="entry name" value="WD_REPEATS_2"/>
    <property type="match status" value="3"/>
</dbReference>
<dbReference type="AlphaFoldDB" id="H2AR66"/>
<dbReference type="InterPro" id="IPR036322">
    <property type="entry name" value="WD40_repeat_dom_sf"/>
</dbReference>
<evidence type="ECO:0000256" key="3">
    <source>
        <dbReference type="ARBA" id="ARBA00022448"/>
    </source>
</evidence>
<comment type="subcellular location">
    <subcellularLocation>
        <location evidence="2">Cytoplasm</location>
        <location evidence="2">Cytosol</location>
    </subcellularLocation>
    <subcellularLocation>
        <location evidence="1">Peroxisome matrix</location>
    </subcellularLocation>
</comment>
<proteinExistence type="inferred from homology"/>
<dbReference type="PANTHER" id="PTHR46027:SF1">
    <property type="entry name" value="PEROXISOMAL TARGETING SIGNAL 2 RECEPTOR"/>
    <property type="match status" value="1"/>
</dbReference>
<reference evidence="12 13" key="1">
    <citation type="journal article" date="2011" name="Proc. Natl. Acad. Sci. U.S.A.">
        <title>Evolutionary erosion of yeast sex chromosomes by mating-type switching accidents.</title>
        <authorList>
            <person name="Gordon J.L."/>
            <person name="Armisen D."/>
            <person name="Proux-Wera E."/>
            <person name="Oheigeartaigh S.S."/>
            <person name="Byrne K.P."/>
            <person name="Wolfe K.H."/>
        </authorList>
    </citation>
    <scope>NUCLEOTIDE SEQUENCE [LARGE SCALE GENOMIC DNA]</scope>
    <source>
        <strain evidence="13">ATCC 22294 / BCRC 22015 / CBS 2517 / CECT 1963 / NBRC 1671 / NRRL Y-8276</strain>
    </source>
</reference>
<evidence type="ECO:0000256" key="4">
    <source>
        <dbReference type="ARBA" id="ARBA00022490"/>
    </source>
</evidence>
<dbReference type="GO" id="GO:0016560">
    <property type="term" value="P:protein import into peroxisome matrix, docking"/>
    <property type="evidence" value="ECO:0007669"/>
    <property type="project" value="EnsemblFungi"/>
</dbReference>
<dbReference type="KEGG" id="kaf:KAFR_0B05700"/>
<keyword evidence="8" id="KW-0576">Peroxisome</keyword>
<dbReference type="OrthoDB" id="273771at2759"/>
<dbReference type="HOGENOM" id="CLU_046581_1_0_1"/>
<dbReference type="InterPro" id="IPR015943">
    <property type="entry name" value="WD40/YVTN_repeat-like_dom_sf"/>
</dbReference>
<evidence type="ECO:0000313" key="12">
    <source>
        <dbReference type="EMBL" id="CCF56866.1"/>
    </source>
</evidence>
<feature type="repeat" description="WD" evidence="11">
    <location>
        <begin position="235"/>
        <end position="252"/>
    </location>
</feature>
<dbReference type="RefSeq" id="XP_003956001.1">
    <property type="nucleotide sequence ID" value="XM_003955952.1"/>
</dbReference>
<organism evidence="12 13">
    <name type="scientific">Kazachstania africana (strain ATCC 22294 / BCRC 22015 / CBS 2517 / CECT 1963 / NBRC 1671 / NRRL Y-8276)</name>
    <name type="common">Yeast</name>
    <name type="synonym">Kluyveromyces africanus</name>
    <dbReference type="NCBI Taxonomy" id="1071382"/>
    <lineage>
        <taxon>Eukaryota</taxon>
        <taxon>Fungi</taxon>
        <taxon>Dikarya</taxon>
        <taxon>Ascomycota</taxon>
        <taxon>Saccharomycotina</taxon>
        <taxon>Saccharomycetes</taxon>
        <taxon>Saccharomycetales</taxon>
        <taxon>Saccharomycetaceae</taxon>
        <taxon>Kazachstania</taxon>
    </lineage>
</organism>
<dbReference type="SUPFAM" id="SSF50978">
    <property type="entry name" value="WD40 repeat-like"/>
    <property type="match status" value="1"/>
</dbReference>
<protein>
    <recommendedName>
        <fullName evidence="10">Peroxin-7</fullName>
    </recommendedName>
</protein>